<evidence type="ECO:0000313" key="2">
    <source>
        <dbReference type="EMBL" id="OGY90831.1"/>
    </source>
</evidence>
<dbReference type="AlphaFoldDB" id="A0A1G2BNY9"/>
<dbReference type="GO" id="GO:0016810">
    <property type="term" value="F:hydrolase activity, acting on carbon-nitrogen (but not peptide) bonds"/>
    <property type="evidence" value="ECO:0007669"/>
    <property type="project" value="InterPro"/>
</dbReference>
<dbReference type="Gene3D" id="3.20.20.370">
    <property type="entry name" value="Glycoside hydrolase/deacetylase"/>
    <property type="match status" value="1"/>
</dbReference>
<protein>
    <recommendedName>
        <fullName evidence="1">NodB homology domain-containing protein</fullName>
    </recommendedName>
</protein>
<dbReference type="SUPFAM" id="SSF88713">
    <property type="entry name" value="Glycoside hydrolase/deacetylase"/>
    <property type="match status" value="1"/>
</dbReference>
<sequence>MADIQNILSIDVESWVHFYDDALRLDRNLSSADRKFLDSNYSCLAIEQILKLLKKYNQKATFFVVAEIYDWYPEAIEAIIEAGHEIGYHTQSHPILYNSEILANELKQSADFIKRFKPAGFRAPNIYITRPAMSLLVQHGFTYSSSTYGDYMIQSIDGVAEIPVSAIPFWSNRKKDLLLPQNLSIKMLFQQMPFGSGLFIALFGSKISYFINHVNKKNKPAILFIHPWQMYQTKTIRGFSFVTKILRQNPLCLPYTINILNSVEELLKKHNFTSFKHYYEQQRVLE</sequence>
<dbReference type="InterPro" id="IPR011330">
    <property type="entry name" value="Glyco_hydro/deAcase_b/a-brl"/>
</dbReference>
<evidence type="ECO:0000313" key="3">
    <source>
        <dbReference type="Proteomes" id="UP000178109"/>
    </source>
</evidence>
<organism evidence="2 3">
    <name type="scientific">Candidatus Komeilibacteria bacterium RIFCSPLOWO2_02_FULL_48_11</name>
    <dbReference type="NCBI Taxonomy" id="1798553"/>
    <lineage>
        <taxon>Bacteria</taxon>
        <taxon>Candidatus Komeiliibacteriota</taxon>
    </lineage>
</organism>
<evidence type="ECO:0000259" key="1">
    <source>
        <dbReference type="Pfam" id="PF01522"/>
    </source>
</evidence>
<name>A0A1G2BNY9_9BACT</name>
<accession>A0A1G2BNY9</accession>
<dbReference type="Proteomes" id="UP000178109">
    <property type="component" value="Unassembled WGS sequence"/>
</dbReference>
<dbReference type="GO" id="GO:0005975">
    <property type="term" value="P:carbohydrate metabolic process"/>
    <property type="evidence" value="ECO:0007669"/>
    <property type="project" value="InterPro"/>
</dbReference>
<dbReference type="PANTHER" id="PTHR47561">
    <property type="entry name" value="POLYSACCHARIDE DEACETYLASE FAMILY PROTEIN (AFU_ORTHOLOGUE AFUA_6G05030)"/>
    <property type="match status" value="1"/>
</dbReference>
<gene>
    <name evidence="2" type="ORF">A3H70_03820</name>
</gene>
<proteinExistence type="predicted"/>
<dbReference type="Pfam" id="PF01522">
    <property type="entry name" value="Polysacc_deac_1"/>
    <property type="match status" value="1"/>
</dbReference>
<dbReference type="EMBL" id="MHKO01000059">
    <property type="protein sequence ID" value="OGY90831.1"/>
    <property type="molecule type" value="Genomic_DNA"/>
</dbReference>
<reference evidence="2 3" key="1">
    <citation type="journal article" date="2016" name="Nat. Commun.">
        <title>Thousands of microbial genomes shed light on interconnected biogeochemical processes in an aquifer system.</title>
        <authorList>
            <person name="Anantharaman K."/>
            <person name="Brown C.T."/>
            <person name="Hug L.A."/>
            <person name="Sharon I."/>
            <person name="Castelle C.J."/>
            <person name="Probst A.J."/>
            <person name="Thomas B.C."/>
            <person name="Singh A."/>
            <person name="Wilkins M.J."/>
            <person name="Karaoz U."/>
            <person name="Brodie E.L."/>
            <person name="Williams K.H."/>
            <person name="Hubbard S.S."/>
            <person name="Banfield J.F."/>
        </authorList>
    </citation>
    <scope>NUCLEOTIDE SEQUENCE [LARGE SCALE GENOMIC DNA]</scope>
</reference>
<dbReference type="InterPro" id="IPR002509">
    <property type="entry name" value="NODB_dom"/>
</dbReference>
<dbReference type="STRING" id="1798553.A3H70_03820"/>
<dbReference type="PANTHER" id="PTHR47561:SF1">
    <property type="entry name" value="POLYSACCHARIDE DEACETYLASE FAMILY PROTEIN (AFU_ORTHOLOGUE AFUA_6G05030)"/>
    <property type="match status" value="1"/>
</dbReference>
<feature type="domain" description="NodB homology" evidence="1">
    <location>
        <begin position="47"/>
        <end position="143"/>
    </location>
</feature>
<comment type="caution">
    <text evidence="2">The sequence shown here is derived from an EMBL/GenBank/DDBJ whole genome shotgun (WGS) entry which is preliminary data.</text>
</comment>